<protein>
    <recommendedName>
        <fullName evidence="1">Integrase catalytic domain-containing protein</fullName>
    </recommendedName>
</protein>
<dbReference type="FunFam" id="1.10.340.70:FF:000004">
    <property type="entry name" value="Retrovirus-related Pol polyprotein from transposon 297-like Protein"/>
    <property type="match status" value="1"/>
</dbReference>
<proteinExistence type="predicted"/>
<comment type="caution">
    <text evidence="2">The sequence shown here is derived from an EMBL/GenBank/DDBJ whole genome shotgun (WGS) entry which is preliminary data.</text>
</comment>
<dbReference type="GO" id="GO:0015074">
    <property type="term" value="P:DNA integration"/>
    <property type="evidence" value="ECO:0007669"/>
    <property type="project" value="InterPro"/>
</dbReference>
<name>A0AAD9VBY9_ACRCE</name>
<dbReference type="InterPro" id="IPR001584">
    <property type="entry name" value="Integrase_cat-core"/>
</dbReference>
<feature type="domain" description="Integrase catalytic" evidence="1">
    <location>
        <begin position="96"/>
        <end position="203"/>
    </location>
</feature>
<dbReference type="Gene3D" id="1.10.340.70">
    <property type="match status" value="1"/>
</dbReference>
<dbReference type="AlphaFoldDB" id="A0AAD9VBY9"/>
<evidence type="ECO:0000313" key="3">
    <source>
        <dbReference type="Proteomes" id="UP001249851"/>
    </source>
</evidence>
<sequence>MFLHVLPYFDIRDELVVQGMIVFKGHQLVVPAALRKEMMAATHNSHIGIEACICGTRESLYWPRMTVELKEYIQHCDVCFAHRNKEGKEPLAQHDFAARPWSKVAADLCQLKGRTLPVISDYYSNFIKVTCVTAITVRSIIKELKAVLARFGIPDILVTDNRPQFASSEFSFLARTWEFKHVTSSQTYAQWNGKAEKAMKTVKHLQILWPVLVSGSTRLAKLSHRRHWNEPSAKADGKAVQNTTTSRGQTFTAKVRHRRRGLCTTGSKAAPEVSLQLTHKTS</sequence>
<dbReference type="PANTHER" id="PTHR37984:SF8">
    <property type="entry name" value="CCHC-TYPE DOMAIN-CONTAINING PROTEIN"/>
    <property type="match status" value="1"/>
</dbReference>
<gene>
    <name evidence="2" type="ORF">P5673_006876</name>
</gene>
<dbReference type="InterPro" id="IPR041588">
    <property type="entry name" value="Integrase_H2C2"/>
</dbReference>
<reference evidence="2" key="1">
    <citation type="journal article" date="2023" name="G3 (Bethesda)">
        <title>Whole genome assembly and annotation of the endangered Caribbean coral Acropora cervicornis.</title>
        <authorList>
            <person name="Selwyn J.D."/>
            <person name="Vollmer S.V."/>
        </authorList>
    </citation>
    <scope>NUCLEOTIDE SEQUENCE</scope>
    <source>
        <strain evidence="2">K2</strain>
    </source>
</reference>
<organism evidence="2 3">
    <name type="scientific">Acropora cervicornis</name>
    <name type="common">Staghorn coral</name>
    <dbReference type="NCBI Taxonomy" id="6130"/>
    <lineage>
        <taxon>Eukaryota</taxon>
        <taxon>Metazoa</taxon>
        <taxon>Cnidaria</taxon>
        <taxon>Anthozoa</taxon>
        <taxon>Hexacorallia</taxon>
        <taxon>Scleractinia</taxon>
        <taxon>Astrocoeniina</taxon>
        <taxon>Acroporidae</taxon>
        <taxon>Acropora</taxon>
    </lineage>
</organism>
<dbReference type="InterPro" id="IPR050951">
    <property type="entry name" value="Retrovirus_Pol_polyprotein"/>
</dbReference>
<dbReference type="PANTHER" id="PTHR37984">
    <property type="entry name" value="PROTEIN CBG26694"/>
    <property type="match status" value="1"/>
</dbReference>
<dbReference type="InterPro" id="IPR036397">
    <property type="entry name" value="RNaseH_sf"/>
</dbReference>
<dbReference type="EMBL" id="JARQWQ010000011">
    <property type="protein sequence ID" value="KAK2568831.1"/>
    <property type="molecule type" value="Genomic_DNA"/>
</dbReference>
<dbReference type="PROSITE" id="PS50994">
    <property type="entry name" value="INTEGRASE"/>
    <property type="match status" value="1"/>
</dbReference>
<dbReference type="InterPro" id="IPR012337">
    <property type="entry name" value="RNaseH-like_sf"/>
</dbReference>
<dbReference type="SUPFAM" id="SSF53098">
    <property type="entry name" value="Ribonuclease H-like"/>
    <property type="match status" value="1"/>
</dbReference>
<accession>A0AAD9VBY9</accession>
<dbReference type="Gene3D" id="3.30.420.10">
    <property type="entry name" value="Ribonuclease H-like superfamily/Ribonuclease H"/>
    <property type="match status" value="1"/>
</dbReference>
<dbReference type="Pfam" id="PF17921">
    <property type="entry name" value="Integrase_H2C2"/>
    <property type="match status" value="1"/>
</dbReference>
<evidence type="ECO:0000313" key="2">
    <source>
        <dbReference type="EMBL" id="KAK2568831.1"/>
    </source>
</evidence>
<reference evidence="2" key="2">
    <citation type="journal article" date="2023" name="Science">
        <title>Genomic signatures of disease resistance in endangered staghorn corals.</title>
        <authorList>
            <person name="Vollmer S.V."/>
            <person name="Selwyn J.D."/>
            <person name="Despard B.A."/>
            <person name="Roesel C.L."/>
        </authorList>
    </citation>
    <scope>NUCLEOTIDE SEQUENCE</scope>
    <source>
        <strain evidence="2">K2</strain>
    </source>
</reference>
<dbReference type="GO" id="GO:0003676">
    <property type="term" value="F:nucleic acid binding"/>
    <property type="evidence" value="ECO:0007669"/>
    <property type="project" value="InterPro"/>
</dbReference>
<keyword evidence="3" id="KW-1185">Reference proteome</keyword>
<dbReference type="Proteomes" id="UP001249851">
    <property type="component" value="Unassembled WGS sequence"/>
</dbReference>
<evidence type="ECO:0000259" key="1">
    <source>
        <dbReference type="PROSITE" id="PS50994"/>
    </source>
</evidence>